<organism evidence="2 3">
    <name type="scientific">Alloalcanivorax xenomutans</name>
    <dbReference type="NCBI Taxonomy" id="1094342"/>
    <lineage>
        <taxon>Bacteria</taxon>
        <taxon>Pseudomonadati</taxon>
        <taxon>Pseudomonadota</taxon>
        <taxon>Gammaproteobacteria</taxon>
        <taxon>Oceanospirillales</taxon>
        <taxon>Alcanivoracaceae</taxon>
        <taxon>Alloalcanivorax</taxon>
    </lineage>
</organism>
<feature type="transmembrane region" description="Helical" evidence="1">
    <location>
        <begin position="53"/>
        <end position="71"/>
    </location>
</feature>
<evidence type="ECO:0000256" key="1">
    <source>
        <dbReference type="SAM" id="Phobius"/>
    </source>
</evidence>
<evidence type="ECO:0000313" key="2">
    <source>
        <dbReference type="EMBL" id="MCE7507191.1"/>
    </source>
</evidence>
<sequence length="73" mass="8337">MVYLETTLLTLGLLIVLGAYAHYWRRTGDWRGVARFWARGMALSVAEFKAQRAGVLLLLLAVVIRFARALMLW</sequence>
<comment type="caution">
    <text evidence="2">The sequence shown here is derived from an EMBL/GenBank/DDBJ whole genome shotgun (WGS) entry which is preliminary data.</text>
</comment>
<dbReference type="KEGG" id="axe:P40_04160"/>
<dbReference type="AlphaFoldDB" id="A0A9Q3W0R5"/>
<evidence type="ECO:0000313" key="3">
    <source>
        <dbReference type="Proteomes" id="UP001107961"/>
    </source>
</evidence>
<keyword evidence="1" id="KW-0812">Transmembrane</keyword>
<reference evidence="2" key="1">
    <citation type="submission" date="2022-01" db="EMBL/GenBank/DDBJ databases">
        <authorList>
            <person name="Karlyshev A.V."/>
            <person name="Jaspars M."/>
        </authorList>
    </citation>
    <scope>NUCLEOTIDE SEQUENCE</scope>
    <source>
        <strain evidence="2">AGSA3-2</strain>
    </source>
</reference>
<keyword evidence="3" id="KW-1185">Reference proteome</keyword>
<keyword evidence="1" id="KW-1133">Transmembrane helix</keyword>
<keyword evidence="1" id="KW-0472">Membrane</keyword>
<name>A0A9Q3W0R5_9GAMM</name>
<proteinExistence type="predicted"/>
<protein>
    <submittedName>
        <fullName evidence="2">Uncharacterized protein</fullName>
    </submittedName>
</protein>
<dbReference type="EMBL" id="JAJVKT010000001">
    <property type="protein sequence ID" value="MCE7507191.1"/>
    <property type="molecule type" value="Genomic_DNA"/>
</dbReference>
<dbReference type="GeneID" id="94685615"/>
<accession>A0A9Q3W0R5</accession>
<gene>
    <name evidence="2" type="ORF">LZG35_00980</name>
</gene>
<dbReference type="Proteomes" id="UP001107961">
    <property type="component" value="Unassembled WGS sequence"/>
</dbReference>
<dbReference type="RefSeq" id="WP_022993757.1">
    <property type="nucleotide sequence ID" value="NZ_CBDDTQ010000004.1"/>
</dbReference>